<comment type="similarity">
    <text evidence="1 6">Belongs to the methyltransferase superfamily.</text>
</comment>
<feature type="compositionally biased region" description="Basic and acidic residues" evidence="7">
    <location>
        <begin position="349"/>
        <end position="371"/>
    </location>
</feature>
<accession>A0A086KGI6</accession>
<keyword evidence="3 6" id="KW-0808">Transferase</keyword>
<evidence type="ECO:0000256" key="2">
    <source>
        <dbReference type="ARBA" id="ARBA00022603"/>
    </source>
</evidence>
<dbReference type="EMBL" id="AHZU02000512">
    <property type="protein sequence ID" value="KFG43504.1"/>
    <property type="molecule type" value="Genomic_DNA"/>
</dbReference>
<dbReference type="AlphaFoldDB" id="A0A086KGI6"/>
<dbReference type="VEuPathDB" id="ToxoDB:TGDOM2_271190"/>
<evidence type="ECO:0000313" key="9">
    <source>
        <dbReference type="EMBL" id="KFG43504.1"/>
    </source>
</evidence>
<dbReference type="InterPro" id="IPR039772">
    <property type="entry name" value="Bin3-like"/>
</dbReference>
<evidence type="ECO:0000313" key="10">
    <source>
        <dbReference type="Proteomes" id="UP000028837"/>
    </source>
</evidence>
<dbReference type="InterPro" id="IPR024160">
    <property type="entry name" value="BIN3_SAM-bd_dom"/>
</dbReference>
<name>A0A086KGI6_TOXGO</name>
<feature type="compositionally biased region" description="Basic and acidic residues" evidence="7">
    <location>
        <begin position="283"/>
        <end position="293"/>
    </location>
</feature>
<dbReference type="PANTHER" id="PTHR12315:SF0">
    <property type="entry name" value="7SK SNRNA METHYLPHOSPHATE CAPPING ENZYME"/>
    <property type="match status" value="1"/>
</dbReference>
<evidence type="ECO:0000256" key="5">
    <source>
        <dbReference type="PROSITE-ProRule" id="PRU00848"/>
    </source>
</evidence>
<dbReference type="GO" id="GO:0008171">
    <property type="term" value="F:O-methyltransferase activity"/>
    <property type="evidence" value="ECO:0007669"/>
    <property type="project" value="UniProtKB-UniRule"/>
</dbReference>
<dbReference type="GO" id="GO:0032259">
    <property type="term" value="P:methylation"/>
    <property type="evidence" value="ECO:0007669"/>
    <property type="project" value="UniProtKB-KW"/>
</dbReference>
<dbReference type="Gene3D" id="3.40.50.150">
    <property type="entry name" value="Vaccinia Virus protein VP39"/>
    <property type="match status" value="2"/>
</dbReference>
<dbReference type="GO" id="GO:0017069">
    <property type="term" value="F:snRNA binding"/>
    <property type="evidence" value="ECO:0007669"/>
    <property type="project" value="TreeGrafter"/>
</dbReference>
<feature type="domain" description="Bin3-type SAM" evidence="8">
    <location>
        <begin position="135"/>
        <end position="580"/>
    </location>
</feature>
<evidence type="ECO:0000256" key="1">
    <source>
        <dbReference type="ARBA" id="ARBA00008361"/>
    </source>
</evidence>
<feature type="compositionally biased region" description="Polar residues" evidence="7">
    <location>
        <begin position="1"/>
        <end position="11"/>
    </location>
</feature>
<proteinExistence type="inferred from homology"/>
<evidence type="ECO:0000256" key="3">
    <source>
        <dbReference type="ARBA" id="ARBA00022679"/>
    </source>
</evidence>
<feature type="region of interest" description="Disordered" evidence="7">
    <location>
        <begin position="219"/>
        <end position="253"/>
    </location>
</feature>
<feature type="region of interest" description="Disordered" evidence="7">
    <location>
        <begin position="349"/>
        <end position="385"/>
    </location>
</feature>
<feature type="compositionally biased region" description="Polar residues" evidence="7">
    <location>
        <begin position="228"/>
        <end position="240"/>
    </location>
</feature>
<sequence length="788" mass="84414">MSSAGTSTGLQGNREAEGRAVSPAEHALDGMGFLGKSWSSNEYGSSCSSRRKRRCLHGNFPAYYAGRRAFVRSHNCSQQSSVYMDRPADGCCRLSGGPAAEIDMCSAPVGPSNSYETHLCTSELVQGHVGIRDIDPRLDAVLSSLGGIFFEGKDVLDIGCNAGCLCLATAGLLHARSVTGVDIDEDLVALANSALEELRTLALRRHTVLSSLTCQKTVKSSVDHESPETSGSCVSASSPYPGSETKRTDLDTGNCIISGSPAKATRNLVMTSAVGERLPTIPDLDRGCKDDKGLSGAPYGISEHPENPENNSLKQSGGVSKRSPGSHFSQVFGRLLWNALVTEATTGEVREPGLESTRLSKTERRTKEVCDGHVPSNVQSGFTGMATSTGISTRATDSTEREAAFPFNVSFHSTDIVGGLASQTSSAIVQNEREHPSPLGSEECYCELLGTVSRAVGSLPKGALLSPGSFDIVICFSVTKWIHLHHGDCGILLLFSRLHALLKPDGILLLEPQDWASYRRARRLSSDFKQQLHHIRLPPKTFTSILTANSGSRKSQCSSCVICDAWSNDAKTAASTELSAVTDKQCEQYEPKSETAENGCQCACRIVSSLIPPCDGSSQGLSAKKPVQPFVLMCSLNPWTNDVRISKHQQSGAYGGTMWDESRAAADGRAAPRPHQLSVDEVCKHGNVTARKSDEGYLDGVFDDDQRCSQAPANHVFQKGSEVVKSAEPKISDAKAVREPKGRLSDRRILVLRKSSSCFSVCCCTLKMLTSRAVGRCGPKPINSQSQS</sequence>
<evidence type="ECO:0000259" key="8">
    <source>
        <dbReference type="PROSITE" id="PS51515"/>
    </source>
</evidence>
<feature type="compositionally biased region" description="Polar residues" evidence="7">
    <location>
        <begin position="376"/>
        <end position="385"/>
    </location>
</feature>
<dbReference type="CDD" id="cd02440">
    <property type="entry name" value="AdoMet_MTases"/>
    <property type="match status" value="2"/>
</dbReference>
<keyword evidence="4 5" id="KW-0949">S-adenosyl-L-methionine</keyword>
<dbReference type="GO" id="GO:0008173">
    <property type="term" value="F:RNA methyltransferase activity"/>
    <property type="evidence" value="ECO:0007669"/>
    <property type="project" value="UniProtKB-UniRule"/>
</dbReference>
<keyword evidence="2 6" id="KW-0489">Methyltransferase</keyword>
<dbReference type="GO" id="GO:0040031">
    <property type="term" value="P:snRNA modification"/>
    <property type="evidence" value="ECO:0007669"/>
    <property type="project" value="TreeGrafter"/>
</dbReference>
<evidence type="ECO:0000256" key="6">
    <source>
        <dbReference type="RuleBase" id="RU367087"/>
    </source>
</evidence>
<organism evidence="9 10">
    <name type="scientific">Toxoplasma gondii GAB2-2007-GAL-DOM2</name>
    <dbReference type="NCBI Taxonomy" id="1130820"/>
    <lineage>
        <taxon>Eukaryota</taxon>
        <taxon>Sar</taxon>
        <taxon>Alveolata</taxon>
        <taxon>Apicomplexa</taxon>
        <taxon>Conoidasida</taxon>
        <taxon>Coccidia</taxon>
        <taxon>Eucoccidiorida</taxon>
        <taxon>Eimeriorina</taxon>
        <taxon>Sarcocystidae</taxon>
        <taxon>Toxoplasma</taxon>
    </lineage>
</organism>
<dbReference type="PROSITE" id="PS51515">
    <property type="entry name" value="BIN3_SAM"/>
    <property type="match status" value="1"/>
</dbReference>
<dbReference type="OrthoDB" id="540004at2759"/>
<dbReference type="Proteomes" id="UP000028837">
    <property type="component" value="Unassembled WGS sequence"/>
</dbReference>
<dbReference type="InterPro" id="IPR010675">
    <property type="entry name" value="Bin3_C"/>
</dbReference>
<feature type="region of interest" description="Disordered" evidence="7">
    <location>
        <begin position="1"/>
        <end position="23"/>
    </location>
</feature>
<dbReference type="Pfam" id="PF06859">
    <property type="entry name" value="Bin3"/>
    <property type="match status" value="1"/>
</dbReference>
<feature type="compositionally biased region" description="Polar residues" evidence="7">
    <location>
        <begin position="308"/>
        <end position="318"/>
    </location>
</feature>
<reference evidence="9 10" key="1">
    <citation type="submission" date="2014-02" db="EMBL/GenBank/DDBJ databases">
        <authorList>
            <person name="Sibley D."/>
            <person name="Venepally P."/>
            <person name="Karamycheva S."/>
            <person name="Hadjithomas M."/>
            <person name="Khan A."/>
            <person name="Brunk B."/>
            <person name="Roos D."/>
            <person name="Caler E."/>
            <person name="Lorenzi H."/>
        </authorList>
    </citation>
    <scope>NUCLEOTIDE SEQUENCE [LARGE SCALE GENOMIC DNA]</scope>
    <source>
        <strain evidence="9 10">GAB2-2007-GAL-DOM2</strain>
    </source>
</reference>
<feature type="region of interest" description="Disordered" evidence="7">
    <location>
        <begin position="279"/>
        <end position="325"/>
    </location>
</feature>
<dbReference type="InterPro" id="IPR029063">
    <property type="entry name" value="SAM-dependent_MTases_sf"/>
</dbReference>
<comment type="caution">
    <text evidence="9">The sequence shown here is derived from an EMBL/GenBank/DDBJ whole genome shotgun (WGS) entry which is preliminary data.</text>
</comment>
<dbReference type="SUPFAM" id="SSF53335">
    <property type="entry name" value="S-adenosyl-L-methionine-dependent methyltransferases"/>
    <property type="match status" value="1"/>
</dbReference>
<evidence type="ECO:0000256" key="7">
    <source>
        <dbReference type="SAM" id="MobiDB-lite"/>
    </source>
</evidence>
<protein>
    <recommendedName>
        <fullName evidence="6">RNA methyltransferase</fullName>
        <ecNumber evidence="6">2.1.1.-</ecNumber>
    </recommendedName>
</protein>
<dbReference type="EC" id="2.1.1.-" evidence="6"/>
<evidence type="ECO:0000256" key="4">
    <source>
        <dbReference type="ARBA" id="ARBA00022691"/>
    </source>
</evidence>
<gene>
    <name evidence="9" type="ORF">TGDOM2_271190</name>
</gene>
<dbReference type="PANTHER" id="PTHR12315">
    <property type="entry name" value="BICOID-INTERACTING PROTEIN RELATED"/>
    <property type="match status" value="1"/>
</dbReference>